<feature type="compositionally biased region" description="Basic and acidic residues" evidence="6">
    <location>
        <begin position="285"/>
        <end position="304"/>
    </location>
</feature>
<dbReference type="SMART" id="SM00028">
    <property type="entry name" value="TPR"/>
    <property type="match status" value="3"/>
</dbReference>
<dbReference type="Gene3D" id="1.10.287.110">
    <property type="entry name" value="DnaJ domain"/>
    <property type="match status" value="1"/>
</dbReference>
<dbReference type="InterPro" id="IPR011990">
    <property type="entry name" value="TPR-like_helical_dom_sf"/>
</dbReference>
<feature type="repeat" description="TPR" evidence="5">
    <location>
        <begin position="560"/>
        <end position="593"/>
    </location>
</feature>
<evidence type="ECO:0000256" key="2">
    <source>
        <dbReference type="ARBA" id="ARBA00022490"/>
    </source>
</evidence>
<dbReference type="SUPFAM" id="SSF48452">
    <property type="entry name" value="TPR-like"/>
    <property type="match status" value="1"/>
</dbReference>
<dbReference type="GO" id="GO:0005829">
    <property type="term" value="C:cytosol"/>
    <property type="evidence" value="ECO:0007669"/>
    <property type="project" value="TreeGrafter"/>
</dbReference>
<evidence type="ECO:0000313" key="9">
    <source>
        <dbReference type="Proteomes" id="UP000789706"/>
    </source>
</evidence>
<dbReference type="GO" id="GO:0006626">
    <property type="term" value="P:protein targeting to mitochondrion"/>
    <property type="evidence" value="ECO:0007669"/>
    <property type="project" value="TreeGrafter"/>
</dbReference>
<protein>
    <submittedName>
        <fullName evidence="8">8274_t:CDS:1</fullName>
    </submittedName>
</protein>
<organism evidence="8 9">
    <name type="scientific">Diversispora eburnea</name>
    <dbReference type="NCBI Taxonomy" id="1213867"/>
    <lineage>
        <taxon>Eukaryota</taxon>
        <taxon>Fungi</taxon>
        <taxon>Fungi incertae sedis</taxon>
        <taxon>Mucoromycota</taxon>
        <taxon>Glomeromycotina</taxon>
        <taxon>Glomeromycetes</taxon>
        <taxon>Diversisporales</taxon>
        <taxon>Diversisporaceae</taxon>
        <taxon>Diversispora</taxon>
    </lineage>
</organism>
<dbReference type="AlphaFoldDB" id="A0A9N8YS39"/>
<dbReference type="InterPro" id="IPR009060">
    <property type="entry name" value="UBA-like_sf"/>
</dbReference>
<feature type="compositionally biased region" description="Basic and acidic residues" evidence="6">
    <location>
        <begin position="265"/>
        <end position="274"/>
    </location>
</feature>
<keyword evidence="4 5" id="KW-0802">TPR repeat</keyword>
<comment type="subcellular location">
    <subcellularLocation>
        <location evidence="1">Cytoplasm</location>
    </subcellularLocation>
</comment>
<accession>A0A9N8YS39</accession>
<dbReference type="Gene3D" id="1.10.8.10">
    <property type="entry name" value="DNA helicase RuvA subunit, C-terminal domain"/>
    <property type="match status" value="1"/>
</dbReference>
<evidence type="ECO:0000256" key="1">
    <source>
        <dbReference type="ARBA" id="ARBA00004496"/>
    </source>
</evidence>
<evidence type="ECO:0000256" key="5">
    <source>
        <dbReference type="PROSITE-ProRule" id="PRU00339"/>
    </source>
</evidence>
<gene>
    <name evidence="8" type="ORF">DEBURN_LOCUS1705</name>
</gene>
<evidence type="ECO:0000256" key="4">
    <source>
        <dbReference type="ARBA" id="ARBA00022803"/>
    </source>
</evidence>
<proteinExistence type="predicted"/>
<dbReference type="SUPFAM" id="SSF46934">
    <property type="entry name" value="UBA-like"/>
    <property type="match status" value="1"/>
</dbReference>
<feature type="domain" description="UBA" evidence="7">
    <location>
        <begin position="90"/>
        <end position="132"/>
    </location>
</feature>
<dbReference type="InterPro" id="IPR036869">
    <property type="entry name" value="J_dom_sf"/>
</dbReference>
<dbReference type="PANTHER" id="PTHR45984:SF1">
    <property type="entry name" value="SPAG1 AXONEMAL DYNEIN ASSEMBLY FACTOR"/>
    <property type="match status" value="1"/>
</dbReference>
<dbReference type="InterPro" id="IPR051982">
    <property type="entry name" value="CiliaryAsmbly_MitoImport"/>
</dbReference>
<evidence type="ECO:0000313" key="8">
    <source>
        <dbReference type="EMBL" id="CAG8444620.1"/>
    </source>
</evidence>
<comment type="caution">
    <text evidence="8">The sequence shown here is derived from an EMBL/GenBank/DDBJ whole genome shotgun (WGS) entry which is preliminary data.</text>
</comment>
<evidence type="ECO:0000259" key="7">
    <source>
        <dbReference type="PROSITE" id="PS50030"/>
    </source>
</evidence>
<dbReference type="OrthoDB" id="1717591at2759"/>
<reference evidence="8" key="1">
    <citation type="submission" date="2021-06" db="EMBL/GenBank/DDBJ databases">
        <authorList>
            <person name="Kallberg Y."/>
            <person name="Tangrot J."/>
            <person name="Rosling A."/>
        </authorList>
    </citation>
    <scope>NUCLEOTIDE SEQUENCE</scope>
    <source>
        <strain evidence="8">AZ414A</strain>
    </source>
</reference>
<sequence>MDELNDLIWSSSGINKTQTQKDSSTPLNLLRGENHILSSTSKTPTNNNLPFSTKLSLIEQLKLRDQNQRREKEEEELHYKEHYDQSHFWDSLEQKVAQIVDMGFTASEAETALAATDNGEDVSSAVDILFQQPEAEDQVVTRRHDTKKDSLRSFELNRHKSNTFSSHDEDENYYNNYDKEIGYRSNKKSFNMAKSKVYGRNISDEESSSSSNTSFYQSKENLISTASGLGLTALKKASTLYQQSKDKVNKAIEELQKQGLGSDDDVIKRPRWMQEQDFQDSDEYSSEKYSDSTDQLHDRKFGDNHQFNEKYENFNEFGRSKNKFNIISREIRNKLTGNNILKSNDIYGNLEKYTDNGENTSNENLNKNNRNNRNNNNNNININKYKVGQLEKFQDDETKTNFERKTSKPSKPPVVPPRNTKPDADSTYISPSRRRPINNSSLKPKSPPRQPSPRQPPPRQVIHASPEQLNNSEVNKIKGNEIFKLGQYGEADKLYSLAIQSLPAKHLQLVILYNNRATARLKNGDQRGCVEDCTLSLELINDYTRPPPPGIDINLKSQYTKALLRRASAYESMEKYDNAKEDFQEIINVDPSSNNVVNEGLRRLDPNNPAVIKLRNQTRQQEFEDSEKLRHKDNVDLKLSQWKLGKETNLRALISSLDMVLWEGIGWKKIGLHELIKPSRVKIIYMKAIAKLSNSTTIEQRLLANGIFSTLNHAWDAFRTQN</sequence>
<dbReference type="SUPFAM" id="SSF46565">
    <property type="entry name" value="Chaperone J-domain"/>
    <property type="match status" value="1"/>
</dbReference>
<evidence type="ECO:0000256" key="3">
    <source>
        <dbReference type="ARBA" id="ARBA00022737"/>
    </source>
</evidence>
<dbReference type="GO" id="GO:0005739">
    <property type="term" value="C:mitochondrion"/>
    <property type="evidence" value="ECO:0007669"/>
    <property type="project" value="TreeGrafter"/>
</dbReference>
<dbReference type="Pfam" id="PF13181">
    <property type="entry name" value="TPR_8"/>
    <property type="match status" value="1"/>
</dbReference>
<keyword evidence="3" id="KW-0677">Repeat</keyword>
<feature type="compositionally biased region" description="Pro residues" evidence="6">
    <location>
        <begin position="445"/>
        <end position="459"/>
    </location>
</feature>
<dbReference type="EMBL" id="CAJVPK010000081">
    <property type="protein sequence ID" value="CAG8444620.1"/>
    <property type="molecule type" value="Genomic_DNA"/>
</dbReference>
<dbReference type="GO" id="GO:0031072">
    <property type="term" value="F:heat shock protein binding"/>
    <property type="evidence" value="ECO:0007669"/>
    <property type="project" value="TreeGrafter"/>
</dbReference>
<dbReference type="Gene3D" id="1.25.40.10">
    <property type="entry name" value="Tetratricopeptide repeat domain"/>
    <property type="match status" value="1"/>
</dbReference>
<dbReference type="SMART" id="SM00165">
    <property type="entry name" value="UBA"/>
    <property type="match status" value="1"/>
</dbReference>
<dbReference type="PANTHER" id="PTHR45984">
    <property type="entry name" value="RNA (RNA) POLYMERASE II ASSOCIATED PROTEIN HOMOLOG"/>
    <property type="match status" value="1"/>
</dbReference>
<keyword evidence="9" id="KW-1185">Reference proteome</keyword>
<evidence type="ECO:0000256" key="6">
    <source>
        <dbReference type="SAM" id="MobiDB-lite"/>
    </source>
</evidence>
<feature type="compositionally biased region" description="Basic and acidic residues" evidence="6">
    <location>
        <begin position="392"/>
        <end position="406"/>
    </location>
</feature>
<name>A0A9N8YS39_9GLOM</name>
<feature type="region of interest" description="Disordered" evidence="6">
    <location>
        <begin position="355"/>
        <end position="470"/>
    </location>
</feature>
<keyword evidence="2" id="KW-0963">Cytoplasm</keyword>
<dbReference type="Pfam" id="PF00627">
    <property type="entry name" value="UBA"/>
    <property type="match status" value="1"/>
</dbReference>
<dbReference type="PROSITE" id="PS50005">
    <property type="entry name" value="TPR"/>
    <property type="match status" value="1"/>
</dbReference>
<feature type="region of interest" description="Disordered" evidence="6">
    <location>
        <begin position="263"/>
        <end position="304"/>
    </location>
</feature>
<dbReference type="InterPro" id="IPR019734">
    <property type="entry name" value="TPR_rpt"/>
</dbReference>
<dbReference type="Proteomes" id="UP000789706">
    <property type="component" value="Unassembled WGS sequence"/>
</dbReference>
<feature type="compositionally biased region" description="Low complexity" evidence="6">
    <location>
        <begin position="356"/>
        <end position="384"/>
    </location>
</feature>
<dbReference type="InterPro" id="IPR015940">
    <property type="entry name" value="UBA"/>
</dbReference>
<dbReference type="PROSITE" id="PS50030">
    <property type="entry name" value="UBA"/>
    <property type="match status" value="1"/>
</dbReference>